<organism evidence="2 3">
    <name type="scientific">Streptomyces tendae</name>
    <dbReference type="NCBI Taxonomy" id="1932"/>
    <lineage>
        <taxon>Bacteria</taxon>
        <taxon>Bacillati</taxon>
        <taxon>Actinomycetota</taxon>
        <taxon>Actinomycetes</taxon>
        <taxon>Kitasatosporales</taxon>
        <taxon>Streptomycetaceae</taxon>
        <taxon>Streptomyces</taxon>
    </lineage>
</organism>
<dbReference type="Proteomes" id="UP000324308">
    <property type="component" value="Chromosome"/>
</dbReference>
<dbReference type="EMBL" id="CP043959">
    <property type="protein sequence ID" value="QER88602.1"/>
    <property type="molecule type" value="Genomic_DNA"/>
</dbReference>
<evidence type="ECO:0000256" key="1">
    <source>
        <dbReference type="SAM" id="MobiDB-lite"/>
    </source>
</evidence>
<feature type="region of interest" description="Disordered" evidence="1">
    <location>
        <begin position="71"/>
        <end position="96"/>
    </location>
</feature>
<reference evidence="2 3" key="1">
    <citation type="submission" date="2019-09" db="EMBL/GenBank/DDBJ databases">
        <title>Draft genome sequence of the Ebosin-producing strain Streptomyces sp. 139.</title>
        <authorList>
            <person name="Ai L."/>
            <person name="Geng M."/>
            <person name="Ma M."/>
            <person name="Bai L."/>
        </authorList>
    </citation>
    <scope>NUCLEOTIDE SEQUENCE [LARGE SCALE GENOMIC DNA]</scope>
    <source>
        <strain evidence="2 3">139</strain>
    </source>
</reference>
<proteinExistence type="predicted"/>
<sequence>MSTLQFLRCLLECDGCKATFGDPHGYNSPREARLAAYLAGWRFPVIRKANGQLGIATSDVCDKCMPTWQPRDWENRNTGRRLRAREAPQSFPEATS</sequence>
<protein>
    <submittedName>
        <fullName evidence="2">Uncharacterized protein</fullName>
    </submittedName>
</protein>
<dbReference type="RefSeq" id="WP_150156183.1">
    <property type="nucleotide sequence ID" value="NZ_CP043959.1"/>
</dbReference>
<keyword evidence="3" id="KW-1185">Reference proteome</keyword>
<evidence type="ECO:0000313" key="2">
    <source>
        <dbReference type="EMBL" id="QER88602.1"/>
    </source>
</evidence>
<name>A0ABX5ZWS8_STRTE</name>
<gene>
    <name evidence="2" type="ORF">F3L20_24565</name>
</gene>
<accession>A0ABX5ZWS8</accession>
<evidence type="ECO:0000313" key="3">
    <source>
        <dbReference type="Proteomes" id="UP000324308"/>
    </source>
</evidence>